<evidence type="ECO:0000256" key="1">
    <source>
        <dbReference type="SAM" id="Phobius"/>
    </source>
</evidence>
<reference evidence="2 3" key="1">
    <citation type="submission" date="2016-03" db="EMBL/GenBank/DDBJ databases">
        <title>Whole genome sequencing of Grifola frondosa 9006-11.</title>
        <authorList>
            <person name="Min B."/>
            <person name="Park H."/>
            <person name="Kim J.-G."/>
            <person name="Cho H."/>
            <person name="Oh Y.-L."/>
            <person name="Kong W.-S."/>
            <person name="Choi I.-G."/>
        </authorList>
    </citation>
    <scope>NUCLEOTIDE SEQUENCE [LARGE SCALE GENOMIC DNA]</scope>
    <source>
        <strain evidence="2 3">9006-11</strain>
    </source>
</reference>
<keyword evidence="1" id="KW-0472">Membrane</keyword>
<accession>A0A1C7MLH7</accession>
<gene>
    <name evidence="2" type="ORF">A0H81_02427</name>
</gene>
<comment type="caution">
    <text evidence="2">The sequence shown here is derived from an EMBL/GenBank/DDBJ whole genome shotgun (WGS) entry which is preliminary data.</text>
</comment>
<protein>
    <submittedName>
        <fullName evidence="2">Uncharacterized protein</fullName>
    </submittedName>
</protein>
<feature type="transmembrane region" description="Helical" evidence="1">
    <location>
        <begin position="48"/>
        <end position="68"/>
    </location>
</feature>
<evidence type="ECO:0000313" key="3">
    <source>
        <dbReference type="Proteomes" id="UP000092993"/>
    </source>
</evidence>
<dbReference type="Proteomes" id="UP000092993">
    <property type="component" value="Unassembled WGS sequence"/>
</dbReference>
<proteinExistence type="predicted"/>
<dbReference type="AlphaFoldDB" id="A0A1C7MLH7"/>
<keyword evidence="1" id="KW-1133">Transmembrane helix</keyword>
<keyword evidence="3" id="KW-1185">Reference proteome</keyword>
<organism evidence="2 3">
    <name type="scientific">Grifola frondosa</name>
    <name type="common">Maitake</name>
    <name type="synonym">Polyporus frondosus</name>
    <dbReference type="NCBI Taxonomy" id="5627"/>
    <lineage>
        <taxon>Eukaryota</taxon>
        <taxon>Fungi</taxon>
        <taxon>Dikarya</taxon>
        <taxon>Basidiomycota</taxon>
        <taxon>Agaricomycotina</taxon>
        <taxon>Agaricomycetes</taxon>
        <taxon>Polyporales</taxon>
        <taxon>Grifolaceae</taxon>
        <taxon>Grifola</taxon>
    </lineage>
</organism>
<dbReference type="EMBL" id="LUGG01000002">
    <property type="protein sequence ID" value="OBZ77713.1"/>
    <property type="molecule type" value="Genomic_DNA"/>
</dbReference>
<sequence>MMGPQSCLIHVSFPPVFLCLDLYMRSISTQAHLECSHALPAILTVDVASFLHLGLPVVVFVFASFLLVHVRPCLERRESDSHHSCSTFCHGRSVRTSLT</sequence>
<name>A0A1C7MLH7_GRIFR</name>
<keyword evidence="1" id="KW-0812">Transmembrane</keyword>
<evidence type="ECO:0000313" key="2">
    <source>
        <dbReference type="EMBL" id="OBZ77713.1"/>
    </source>
</evidence>